<feature type="domain" description="HTH-like" evidence="1">
    <location>
        <begin position="155"/>
        <end position="208"/>
    </location>
</feature>
<reference evidence="2 3" key="1">
    <citation type="journal article" date="2019" name="Emerg. Microbes Infect.">
        <title>Comprehensive subspecies identification of 175 nontuberculous mycobacteria species based on 7547 genomic profiles.</title>
        <authorList>
            <person name="Matsumoto Y."/>
            <person name="Kinjo T."/>
            <person name="Motooka D."/>
            <person name="Nabeya D."/>
            <person name="Jung N."/>
            <person name="Uechi K."/>
            <person name="Horii T."/>
            <person name="Iida T."/>
            <person name="Fujita J."/>
            <person name="Nakamura S."/>
        </authorList>
    </citation>
    <scope>NUCLEOTIDE SEQUENCE [LARGE SCALE GENOMIC DNA]</scope>
    <source>
        <strain evidence="2 3">JCM 30395</strain>
    </source>
</reference>
<dbReference type="InterPro" id="IPR002514">
    <property type="entry name" value="Transposase_8"/>
</dbReference>
<dbReference type="GO" id="GO:0003677">
    <property type="term" value="F:DNA binding"/>
    <property type="evidence" value="ECO:0007669"/>
    <property type="project" value="InterPro"/>
</dbReference>
<dbReference type="PANTHER" id="PTHR46889">
    <property type="entry name" value="TRANSPOSASE INSF FOR INSERTION SEQUENCE IS3B-RELATED"/>
    <property type="match status" value="1"/>
</dbReference>
<evidence type="ECO:0000313" key="3">
    <source>
        <dbReference type="Proteomes" id="UP000466445"/>
    </source>
</evidence>
<dbReference type="InterPro" id="IPR036388">
    <property type="entry name" value="WH-like_DNA-bd_sf"/>
</dbReference>
<dbReference type="PANTHER" id="PTHR46889:SF4">
    <property type="entry name" value="TRANSPOSASE INSO FOR INSERTION SEQUENCE ELEMENT IS911B-RELATED"/>
    <property type="match status" value="1"/>
</dbReference>
<name>A0A7I7SJI4_9MYCO</name>
<dbReference type="GO" id="GO:0004803">
    <property type="term" value="F:transposase activity"/>
    <property type="evidence" value="ECO:0007669"/>
    <property type="project" value="InterPro"/>
</dbReference>
<sequence length="239" mass="26642">MSRTRRSFTPEFKVEAARRVIDGGRSVTEVARELNVHENLLRKWVVAERVRAGAALDARELPPDGDRSAVEHAELVRLRAELAEKDRDIAFLKKSIGVLCGTATPVSRFELIAAECADHDISKLTELLGVSRSGFYAWAARQCRVELSAHQQWRRDLEVKILSHWKASRRTYGSPRITADLHAEGVTVSENTVAKVMAEMGVEGISPRTFKVKTTVVDPTASFPPDRVGRVFDPMPLTL</sequence>
<dbReference type="RefSeq" id="WP_163694340.1">
    <property type="nucleotide sequence ID" value="NZ_AP022595.1"/>
</dbReference>
<dbReference type="GO" id="GO:0006313">
    <property type="term" value="P:DNA transposition"/>
    <property type="evidence" value="ECO:0007669"/>
    <property type="project" value="InterPro"/>
</dbReference>
<dbReference type="Proteomes" id="UP000466445">
    <property type="component" value="Chromosome"/>
</dbReference>
<organism evidence="2 3">
    <name type="scientific">Mycolicibacterium sarraceniae</name>
    <dbReference type="NCBI Taxonomy" id="1534348"/>
    <lineage>
        <taxon>Bacteria</taxon>
        <taxon>Bacillati</taxon>
        <taxon>Actinomycetota</taxon>
        <taxon>Actinomycetes</taxon>
        <taxon>Mycobacteriales</taxon>
        <taxon>Mycobacteriaceae</taxon>
        <taxon>Mycolicibacterium</taxon>
    </lineage>
</organism>
<dbReference type="Pfam" id="PF01527">
    <property type="entry name" value="HTH_Tnp_1"/>
    <property type="match status" value="1"/>
</dbReference>
<proteinExistence type="predicted"/>
<dbReference type="EMBL" id="AP022595">
    <property type="protein sequence ID" value="BBY56928.1"/>
    <property type="molecule type" value="Genomic_DNA"/>
</dbReference>
<dbReference type="InterPro" id="IPR009057">
    <property type="entry name" value="Homeodomain-like_sf"/>
</dbReference>
<keyword evidence="3" id="KW-1185">Reference proteome</keyword>
<accession>A0A7I7SJI4</accession>
<dbReference type="KEGG" id="msar:MSAR_00640"/>
<evidence type="ECO:0000313" key="2">
    <source>
        <dbReference type="EMBL" id="BBY56928.1"/>
    </source>
</evidence>
<protein>
    <recommendedName>
        <fullName evidence="1">HTH-like domain-containing protein</fullName>
    </recommendedName>
</protein>
<dbReference type="Gene3D" id="1.10.10.10">
    <property type="entry name" value="Winged helix-like DNA-binding domain superfamily/Winged helix DNA-binding domain"/>
    <property type="match status" value="1"/>
</dbReference>
<dbReference type="InterPro" id="IPR025948">
    <property type="entry name" value="HTH-like_dom"/>
</dbReference>
<evidence type="ECO:0000259" key="1">
    <source>
        <dbReference type="Pfam" id="PF13276"/>
    </source>
</evidence>
<dbReference type="AlphaFoldDB" id="A0A7I7SJI4"/>
<gene>
    <name evidence="2" type="ORF">MSAR_00640</name>
</gene>
<dbReference type="InterPro" id="IPR050900">
    <property type="entry name" value="Transposase_IS3/IS150/IS904"/>
</dbReference>
<dbReference type="Pfam" id="PF13276">
    <property type="entry name" value="HTH_21"/>
    <property type="match status" value="1"/>
</dbReference>
<dbReference type="SUPFAM" id="SSF46689">
    <property type="entry name" value="Homeodomain-like"/>
    <property type="match status" value="1"/>
</dbReference>